<evidence type="ECO:0000313" key="6">
    <source>
        <dbReference type="Proteomes" id="UP001292094"/>
    </source>
</evidence>
<keyword evidence="6" id="KW-1185">Reference proteome</keyword>
<dbReference type="SMART" id="SM00248">
    <property type="entry name" value="ANK"/>
    <property type="match status" value="3"/>
</dbReference>
<evidence type="ECO:0000256" key="1">
    <source>
        <dbReference type="ARBA" id="ARBA00022737"/>
    </source>
</evidence>
<dbReference type="PANTHER" id="PTHR24171">
    <property type="entry name" value="ANKYRIN REPEAT DOMAIN-CONTAINING PROTEIN 39-RELATED"/>
    <property type="match status" value="1"/>
</dbReference>
<protein>
    <submittedName>
        <fullName evidence="5">Uncharacterized protein</fullName>
    </submittedName>
</protein>
<keyword evidence="1" id="KW-0677">Repeat</keyword>
<dbReference type="PANTHER" id="PTHR24171:SF8">
    <property type="entry name" value="BRCA1-ASSOCIATED RING DOMAIN PROTEIN 1"/>
    <property type="match status" value="1"/>
</dbReference>
<dbReference type="GO" id="GO:0031436">
    <property type="term" value="C:BRCA1-BARD1 complex"/>
    <property type="evidence" value="ECO:0007669"/>
    <property type="project" value="TreeGrafter"/>
</dbReference>
<feature type="region of interest" description="Disordered" evidence="4">
    <location>
        <begin position="269"/>
        <end position="292"/>
    </location>
</feature>
<sequence>MNQKTGKERETSKVKKEDIREVPLLLLLTSPPDTPSPSLLTHTPTSPYTSTPPPPLTVSSQPMHTFTHTAHLVQLYVLYVPGVRAVLAAMITCNVTVGGILATPPKHTTRPPHILDLHQAIVTGDVSGVRRLAEGDLDLGVPVRGTTALSLAVYRGDLNTLTILVSAGAPLNRRSRDHLDRLETPIISAIRLGHREIFEELVNRGARLDLKDFYNQTPLWFAVKEQRLHFVKMLLRAGAPVDFIRATENPLNVAVQFLGYRGRREMALRPGHTSDKLEKKLPTSSTRGSAGTPGTKWPLYNCASFLLDTKEDQTPTQSSFPLLCIENDDDSNTKVVAELTFVDECSVDGKTLVQEELATTRVNGASSLTSWPSVQVPALSTP</sequence>
<dbReference type="GO" id="GO:0070531">
    <property type="term" value="C:BRCA1-A complex"/>
    <property type="evidence" value="ECO:0007669"/>
    <property type="project" value="TreeGrafter"/>
</dbReference>
<evidence type="ECO:0000256" key="3">
    <source>
        <dbReference type="PROSITE-ProRule" id="PRU00023"/>
    </source>
</evidence>
<evidence type="ECO:0000256" key="4">
    <source>
        <dbReference type="SAM" id="MobiDB-lite"/>
    </source>
</evidence>
<dbReference type="Pfam" id="PF12796">
    <property type="entry name" value="Ank_2"/>
    <property type="match status" value="1"/>
</dbReference>
<keyword evidence="2 3" id="KW-0040">ANK repeat</keyword>
<feature type="repeat" description="ANK" evidence="3">
    <location>
        <begin position="214"/>
        <end position="246"/>
    </location>
</feature>
<gene>
    <name evidence="5" type="ORF">Pmani_001734</name>
</gene>
<dbReference type="SUPFAM" id="SSF48403">
    <property type="entry name" value="Ankyrin repeat"/>
    <property type="match status" value="1"/>
</dbReference>
<dbReference type="Pfam" id="PF00023">
    <property type="entry name" value="Ank"/>
    <property type="match status" value="1"/>
</dbReference>
<evidence type="ECO:0000313" key="5">
    <source>
        <dbReference type="EMBL" id="KAK4327809.1"/>
    </source>
</evidence>
<feature type="compositionally biased region" description="Basic and acidic residues" evidence="4">
    <location>
        <begin position="269"/>
        <end position="281"/>
    </location>
</feature>
<comment type="caution">
    <text evidence="5">The sequence shown here is derived from an EMBL/GenBank/DDBJ whole genome shotgun (WGS) entry which is preliminary data.</text>
</comment>
<dbReference type="Gene3D" id="1.25.40.20">
    <property type="entry name" value="Ankyrin repeat-containing domain"/>
    <property type="match status" value="1"/>
</dbReference>
<dbReference type="PROSITE" id="PS50297">
    <property type="entry name" value="ANK_REP_REGION"/>
    <property type="match status" value="2"/>
</dbReference>
<accession>A0AAE1QJV0</accession>
<dbReference type="InterPro" id="IPR002110">
    <property type="entry name" value="Ankyrin_rpt"/>
</dbReference>
<dbReference type="GO" id="GO:0004842">
    <property type="term" value="F:ubiquitin-protein transferase activity"/>
    <property type="evidence" value="ECO:0007669"/>
    <property type="project" value="TreeGrafter"/>
</dbReference>
<dbReference type="EMBL" id="JAWZYT010000122">
    <property type="protein sequence ID" value="KAK4327809.1"/>
    <property type="molecule type" value="Genomic_DNA"/>
</dbReference>
<feature type="repeat" description="ANK" evidence="3">
    <location>
        <begin position="144"/>
        <end position="176"/>
    </location>
</feature>
<dbReference type="Proteomes" id="UP001292094">
    <property type="component" value="Unassembled WGS sequence"/>
</dbReference>
<feature type="region of interest" description="Disordered" evidence="4">
    <location>
        <begin position="28"/>
        <end position="59"/>
    </location>
</feature>
<feature type="compositionally biased region" description="Low complexity" evidence="4">
    <location>
        <begin position="28"/>
        <end position="49"/>
    </location>
</feature>
<name>A0AAE1QJV0_9EUCA</name>
<proteinExistence type="predicted"/>
<dbReference type="InterPro" id="IPR036770">
    <property type="entry name" value="Ankyrin_rpt-contain_sf"/>
</dbReference>
<reference evidence="5" key="1">
    <citation type="submission" date="2023-11" db="EMBL/GenBank/DDBJ databases">
        <title>Genome assemblies of two species of porcelain crab, Petrolisthes cinctipes and Petrolisthes manimaculis (Anomura: Porcellanidae).</title>
        <authorList>
            <person name="Angst P."/>
        </authorList>
    </citation>
    <scope>NUCLEOTIDE SEQUENCE</scope>
    <source>
        <strain evidence="5">PB745_02</strain>
        <tissue evidence="5">Gill</tissue>
    </source>
</reference>
<organism evidence="5 6">
    <name type="scientific">Petrolisthes manimaculis</name>
    <dbReference type="NCBI Taxonomy" id="1843537"/>
    <lineage>
        <taxon>Eukaryota</taxon>
        <taxon>Metazoa</taxon>
        <taxon>Ecdysozoa</taxon>
        <taxon>Arthropoda</taxon>
        <taxon>Crustacea</taxon>
        <taxon>Multicrustacea</taxon>
        <taxon>Malacostraca</taxon>
        <taxon>Eumalacostraca</taxon>
        <taxon>Eucarida</taxon>
        <taxon>Decapoda</taxon>
        <taxon>Pleocyemata</taxon>
        <taxon>Anomura</taxon>
        <taxon>Galatheoidea</taxon>
        <taxon>Porcellanidae</taxon>
        <taxon>Petrolisthes</taxon>
    </lineage>
</organism>
<dbReference type="GO" id="GO:0085020">
    <property type="term" value="P:protein K6-linked ubiquitination"/>
    <property type="evidence" value="ECO:0007669"/>
    <property type="project" value="TreeGrafter"/>
</dbReference>
<evidence type="ECO:0000256" key="2">
    <source>
        <dbReference type="ARBA" id="ARBA00023043"/>
    </source>
</evidence>
<dbReference type="PROSITE" id="PS50088">
    <property type="entry name" value="ANK_REPEAT"/>
    <property type="match status" value="3"/>
</dbReference>
<feature type="repeat" description="ANK" evidence="3">
    <location>
        <begin position="181"/>
        <end position="213"/>
    </location>
</feature>
<dbReference type="AlphaFoldDB" id="A0AAE1QJV0"/>